<sequence length="1739" mass="190139">MQQRQAVLGARLLQAVPHFGAALLHISRLLQELRSVHWLPQDNTRSFSFPELQRALVQEKSHARGLLARFLTLYTTILELVRNDTYRMARGLQRGTQVCGHPQAGGSAHQQRLQSEGMQRWHREAERWLGQLGSLARLVNLLVAQSLVSVVQDQVAAFVSHVMQADGARREAVLRVQLVFDADNQLAPFPSRQALEDSLLGALDAVLESVLEAALDETRELCREHAWVAEVHTFVQGWSPTALEVMRGQPPSTYAEHVAQLRAWARRLQDLPPAVVTRNRLFLVDCSSLQQETAPLLASITNELQALALHEASLRSKVLITELSTVLKLYRSVGSDILTVAKCSHKLQQYQGQMGELQERVEYVRSLNDVIRHCFRPLAPDEENQENALLDTWEAFVFQQQEASDFITLRRLSIVDELEESLQRARQELHDLLAAATTGRFQDPASNAHAAEQDLRALLLRFQATAARLDELCHSQKTLTGDCMDQAFVATGQDLIEAHERLWRLFRTVTEQLVEWRCLAFAKFSAGLALERAAEWQREASRLEERLPDAHPVLQACTRAIGAFQQVLPLLQALGSPLLTAACWREIFAAMGVKCPAIAQLTLGQLLSYPLLEHRDTIFKVWSNEQGRWHTTDTLRRLQKTWAEKQLRVVNFILHVPYQAPEHAHRPREPARVEHVPKDSGTFVLSDTTELRALAEKSLLRLQSIVLSPHATDVRDEAETLATTLQTFAAVLDAWVSFQQKWVFLNIVLYEMDISLPSSETEGLFKRQDAWFRELMQATCEDPLALSCVVPPLGSRRLSQLAGPALQVALSAGARDLQAVVQALDYVLEATRMGCPRLFFLSSAEGQKPAQWLQALERGMKAALFQLLQGCVVQRLALRAQLDVPFEQLPGPTQLPLHLLAEHWGRLAGSFPAQCVLLAEEAAWRADVEDRLLGPGPRARPSLELKLRLKLEALAHYARSARASQARRSGGAQLCAVLGALLTAATHHRDVLARLLERRAASPAAFEWAQLLKYRVALPPAQAPGPAWAGEAPGCWAEVLDQRLHYDYEYVGPAARPVGGPQLERSFLGLLLALDEFRCAAVLGRRATGRTETVRGLARALGRQLVTLPCSRQLGLDCLRRFVSGAVQAGAWLLLEELDQLAPGVLAGFGQLTADLQALCLALREGPCSVEEDEDLEEEAEEEKGTSPGDAPEAPALPELGVDEAQPFQPCILGHILFGDRLLRVRETFGCLATLRQVPTTMRLALRPVALLPPDTQAVAELALLAAGFREASRLAHKLATFFRLEGELGPGPGPGRLALLKGVVETATGILHPPVPPSTSCAQLSALAGLSEEPALVRALCLSPLLAGPEGPRLAQLRELLRSVFPIAGSTLPECQAPSPVMRAVLAELQVDGLHADLDLAGAVAQLHQALQGSASVLLVGPVGSGKTTAWRTLAKALSRLATSEALEAPSGDSRPRGREDVALLPVSATCLCPNALSAPEFLGSMDGSVWTDGIFSRLMQRAVASGPAPSSQQWLVLDGAASPEWLEPIATLLGPEPALVLPSGRRIQAPEGVKLLLELPDASSLSPAMSTRCTLLHVGGVGLWQALLAAALASCSPARGLDPEDLALLRGLAEGLFPPTLAFLQQHCSSVLQSHAQPCRPTAWGVPETAAFARILQAQLDRHLPPEQSTGQAPSMDEVTGRKDSSPTLAPSSSSSLSQHLDQLVATQRHQLLLSIFVFAYIWGFGGHLHPRYLKTC</sequence>
<feature type="domain" description="Dynein heavy chain hydrolytic ATP-binding dynein motor region" evidence="3">
    <location>
        <begin position="1046"/>
        <end position="1153"/>
    </location>
</feature>
<feature type="region of interest" description="Disordered" evidence="1">
    <location>
        <begin position="1171"/>
        <end position="1197"/>
    </location>
</feature>
<dbReference type="Gene3D" id="3.40.50.300">
    <property type="entry name" value="P-loop containing nucleotide triphosphate hydrolases"/>
    <property type="match status" value="2"/>
</dbReference>
<feature type="region of interest" description="Disordered" evidence="1">
    <location>
        <begin position="1667"/>
        <end position="1697"/>
    </location>
</feature>
<dbReference type="GO" id="GO:0051959">
    <property type="term" value="F:dynein light intermediate chain binding"/>
    <property type="evidence" value="ECO:0007669"/>
    <property type="project" value="InterPro"/>
</dbReference>
<dbReference type="FunFam" id="1.20.140.100:FF:000008">
    <property type="entry name" value="Dynein heavy chain domain 1"/>
    <property type="match status" value="1"/>
</dbReference>
<dbReference type="GO" id="GO:0030317">
    <property type="term" value="P:flagellated sperm motility"/>
    <property type="evidence" value="ECO:0007669"/>
    <property type="project" value="TreeGrafter"/>
</dbReference>
<dbReference type="InterPro" id="IPR027417">
    <property type="entry name" value="P-loop_NTPase"/>
</dbReference>
<dbReference type="PANTHER" id="PTHR10676">
    <property type="entry name" value="DYNEIN HEAVY CHAIN FAMILY PROTEIN"/>
    <property type="match status" value="1"/>
</dbReference>
<dbReference type="PANTHER" id="PTHR10676:SF359">
    <property type="entry name" value="DYNEIN HEAVY CHAIN DOMAIN-CONTAINING PROTEIN 1"/>
    <property type="match status" value="1"/>
</dbReference>
<reference evidence="4 5" key="1">
    <citation type="journal article" date="2012" name="Genome Biol.">
        <title>Sequencing three crocodilian genomes to illuminate the evolution of archosaurs and amniotes.</title>
        <authorList>
            <person name="St John J.A."/>
            <person name="Braun E.L."/>
            <person name="Isberg S.R."/>
            <person name="Miles L.G."/>
            <person name="Chong A.Y."/>
            <person name="Gongora J."/>
            <person name="Dalzell P."/>
            <person name="Moran C."/>
            <person name="Bed'hom B."/>
            <person name="Abzhanov A."/>
            <person name="Burgess S.C."/>
            <person name="Cooksey A.M."/>
            <person name="Castoe T.A."/>
            <person name="Crawford N.G."/>
            <person name="Densmore L.D."/>
            <person name="Drew J.C."/>
            <person name="Edwards S.V."/>
            <person name="Faircloth B.C."/>
            <person name="Fujita M.K."/>
            <person name="Greenwold M.J."/>
            <person name="Hoffmann F.G."/>
            <person name="Howard J.M."/>
            <person name="Iguchi T."/>
            <person name="Janes D.E."/>
            <person name="Khan S.Y."/>
            <person name="Kohno S."/>
            <person name="de Koning A.J."/>
            <person name="Lance S.L."/>
            <person name="McCarthy F.M."/>
            <person name="McCormack J.E."/>
            <person name="Merchant M.E."/>
            <person name="Peterson D.G."/>
            <person name="Pollock D.D."/>
            <person name="Pourmand N."/>
            <person name="Raney B.J."/>
            <person name="Roessler K.A."/>
            <person name="Sanford J.R."/>
            <person name="Sawyer R.H."/>
            <person name="Schmidt C.J."/>
            <person name="Triplett E.W."/>
            <person name="Tuberville T.D."/>
            <person name="Venegas-Anaya M."/>
            <person name="Howard J.T."/>
            <person name="Jarvis E.D."/>
            <person name="Guillette L.J.Jr."/>
            <person name="Glenn T.C."/>
            <person name="Green R.E."/>
            <person name="Ray D.A."/>
        </authorList>
    </citation>
    <scope>NUCLEOTIDE SEQUENCE [LARGE SCALE GENOMIC DNA]</scope>
    <source>
        <strain evidence="4">KSC_2009_1</strain>
    </source>
</reference>
<evidence type="ECO:0000313" key="4">
    <source>
        <dbReference type="EMBL" id="KYO42915.1"/>
    </source>
</evidence>
<dbReference type="GO" id="GO:0036156">
    <property type="term" value="C:inner dynein arm"/>
    <property type="evidence" value="ECO:0007669"/>
    <property type="project" value="TreeGrafter"/>
</dbReference>
<dbReference type="Gene3D" id="1.20.140.100">
    <property type="entry name" value="Dynein heavy chain, N-terminal domain 2"/>
    <property type="match status" value="1"/>
</dbReference>
<dbReference type="InterPro" id="IPR035699">
    <property type="entry name" value="AAA_6"/>
</dbReference>
<feature type="domain" description="Dynein heavy chain hydrolytic ATP-binding dynein motor region" evidence="3">
    <location>
        <begin position="1236"/>
        <end position="1286"/>
    </location>
</feature>
<feature type="compositionally biased region" description="Acidic residues" evidence="1">
    <location>
        <begin position="1171"/>
        <end position="1182"/>
    </location>
</feature>
<comment type="caution">
    <text evidence="4">The sequence shown here is derived from an EMBL/GenBank/DDBJ whole genome shotgun (WGS) entry which is preliminary data.</text>
</comment>
<name>A0A151P2F3_ALLMI</name>
<evidence type="ECO:0000313" key="5">
    <source>
        <dbReference type="Proteomes" id="UP000050525"/>
    </source>
</evidence>
<evidence type="ECO:0000259" key="3">
    <source>
        <dbReference type="Pfam" id="PF12774"/>
    </source>
</evidence>
<dbReference type="Gene3D" id="1.20.58.1120">
    <property type="match status" value="1"/>
</dbReference>
<keyword evidence="5" id="KW-1185">Reference proteome</keyword>
<dbReference type="GO" id="GO:0036126">
    <property type="term" value="C:sperm flagellum"/>
    <property type="evidence" value="ECO:0007669"/>
    <property type="project" value="TreeGrafter"/>
</dbReference>
<dbReference type="InterPro" id="IPR026983">
    <property type="entry name" value="DHC"/>
</dbReference>
<dbReference type="Pfam" id="PF08393">
    <property type="entry name" value="DHC_N2"/>
    <property type="match status" value="1"/>
</dbReference>
<dbReference type="GO" id="GO:0008569">
    <property type="term" value="F:minus-end-directed microtubule motor activity"/>
    <property type="evidence" value="ECO:0007669"/>
    <property type="project" value="TreeGrafter"/>
</dbReference>
<proteinExistence type="predicted"/>
<dbReference type="InterPro" id="IPR013602">
    <property type="entry name" value="Dynein_heavy_linker"/>
</dbReference>
<organism evidence="4 5">
    <name type="scientific">Alligator mississippiensis</name>
    <name type="common">American alligator</name>
    <dbReference type="NCBI Taxonomy" id="8496"/>
    <lineage>
        <taxon>Eukaryota</taxon>
        <taxon>Metazoa</taxon>
        <taxon>Chordata</taxon>
        <taxon>Craniata</taxon>
        <taxon>Vertebrata</taxon>
        <taxon>Euteleostomi</taxon>
        <taxon>Archelosauria</taxon>
        <taxon>Archosauria</taxon>
        <taxon>Crocodylia</taxon>
        <taxon>Alligatoridae</taxon>
        <taxon>Alligatorinae</taxon>
        <taxon>Alligator</taxon>
    </lineage>
</organism>
<dbReference type="EMBL" id="AKHW03001327">
    <property type="protein sequence ID" value="KYO42915.1"/>
    <property type="molecule type" value="Genomic_DNA"/>
</dbReference>
<feature type="domain" description="Dynein heavy chain linker" evidence="2">
    <location>
        <begin position="496"/>
        <end position="845"/>
    </location>
</feature>
<dbReference type="Proteomes" id="UP000050525">
    <property type="component" value="Unassembled WGS sequence"/>
</dbReference>
<feature type="compositionally biased region" description="Low complexity" evidence="1">
    <location>
        <begin position="1688"/>
        <end position="1697"/>
    </location>
</feature>
<dbReference type="SUPFAM" id="SSF52540">
    <property type="entry name" value="P-loop containing nucleoside triphosphate hydrolases"/>
    <property type="match status" value="2"/>
</dbReference>
<evidence type="ECO:0008006" key="6">
    <source>
        <dbReference type="Google" id="ProtNLM"/>
    </source>
</evidence>
<evidence type="ECO:0000259" key="2">
    <source>
        <dbReference type="Pfam" id="PF08393"/>
    </source>
</evidence>
<dbReference type="STRING" id="8496.A0A151P2F3"/>
<accession>A0A151P2F3</accession>
<dbReference type="InterPro" id="IPR042222">
    <property type="entry name" value="Dynein_2_N"/>
</dbReference>
<evidence type="ECO:0000256" key="1">
    <source>
        <dbReference type="SAM" id="MobiDB-lite"/>
    </source>
</evidence>
<protein>
    <recommendedName>
        <fullName evidence="6">Dynein heavy chain domain-containing protein 1</fullName>
    </recommendedName>
</protein>
<gene>
    <name evidence="4" type="ORF">Y1Q_0000217</name>
</gene>
<dbReference type="GO" id="GO:0045505">
    <property type="term" value="F:dynein intermediate chain binding"/>
    <property type="evidence" value="ECO:0007669"/>
    <property type="project" value="InterPro"/>
</dbReference>
<dbReference type="GO" id="GO:0005524">
    <property type="term" value="F:ATP binding"/>
    <property type="evidence" value="ECO:0007669"/>
    <property type="project" value="InterPro"/>
</dbReference>
<dbReference type="Pfam" id="PF12774">
    <property type="entry name" value="AAA_6"/>
    <property type="match status" value="2"/>
</dbReference>